<dbReference type="InterPro" id="IPR048701">
    <property type="entry name" value="CIP2A_N"/>
</dbReference>
<comment type="caution">
    <text evidence="3">The sequence shown here is derived from an EMBL/GenBank/DDBJ whole genome shotgun (WGS) entry which is preliminary data.</text>
</comment>
<keyword evidence="4" id="KW-1185">Reference proteome</keyword>
<evidence type="ECO:0000313" key="4">
    <source>
        <dbReference type="Proteomes" id="UP000593567"/>
    </source>
</evidence>
<evidence type="ECO:0000259" key="2">
    <source>
        <dbReference type="Pfam" id="PF21044"/>
    </source>
</evidence>
<evidence type="ECO:0000313" key="3">
    <source>
        <dbReference type="EMBL" id="KAF6033975.1"/>
    </source>
</evidence>
<feature type="chain" id="PRO_5029912052" evidence="1">
    <location>
        <begin position="24"/>
        <end position="716"/>
    </location>
</feature>
<protein>
    <submittedName>
        <fullName evidence="3">KIAA1524</fullName>
    </submittedName>
</protein>
<feature type="domain" description="CIP2A N-terminal" evidence="2">
    <location>
        <begin position="70"/>
        <end position="389"/>
    </location>
</feature>
<dbReference type="InterPro" id="IPR042510">
    <property type="entry name" value="CIP2A"/>
</dbReference>
<reference evidence="3" key="1">
    <citation type="submission" date="2020-06" db="EMBL/GenBank/DDBJ databases">
        <title>Draft genome of Bugula neritina, a colonial animal packing powerful symbionts and potential medicines.</title>
        <authorList>
            <person name="Rayko M."/>
        </authorList>
    </citation>
    <scope>NUCLEOTIDE SEQUENCE [LARGE SCALE GENOMIC DNA]</scope>
    <source>
        <strain evidence="3">Kwan_BN1</strain>
    </source>
</reference>
<dbReference type="PANTHER" id="PTHR23161:SF2">
    <property type="entry name" value="PROTEIN CIP2A"/>
    <property type="match status" value="1"/>
</dbReference>
<dbReference type="AlphaFoldDB" id="A0A7J7K707"/>
<name>A0A7J7K707_BUGNE</name>
<dbReference type="Pfam" id="PF21044">
    <property type="entry name" value="CIP2A_N"/>
    <property type="match status" value="1"/>
</dbReference>
<dbReference type="SUPFAM" id="SSF48371">
    <property type="entry name" value="ARM repeat"/>
    <property type="match status" value="1"/>
</dbReference>
<proteinExistence type="predicted"/>
<sequence>MIMSWISFQHCLLTEIFLMSGSTELVSLSSLLNSCITACSSHLRGCEEIIVNNLRESVQRVISHVQNEKESVQAFSEENTLTSECLMSLLTVLGDCDSILCSEILSLFNILALERSPAVLLYGLGALDTLIYLLDEHTHPLQVLNLIGKITKHIKCGAHEERVDRLLTIVTNNVLTNDMTLKPSLYTMVNLTSGSVPVQMHLRSLDRSGMLRKKILKLVCHDDNEVSIGALAALTSTGMADEFNKLISSDKNLDQILRLCFSMIITVCSSETFSYVVDLLIHFLNNKRVQQFLINNDSKLDSFVSKTACLLTKCQGHHLSKLFELLLALASIPTIRILVTRVVFAPVQTSDGEEEELLQRIFSMATKLVSSDHGASVLALKLITYIYEFLTECLTQNELTHERSCVRSSSADKILASLCLLEVLVTSGAFSSGVLSEIEPSTITDIVDYQLQKNPVAFNWNNKLREEEVGASQSALWSKTGVEIVLKAISVIIEATERNESYTTCLHDYLQKTSLVPFLATGLSSTASSQVQLSLKIITKADSLSLLQTTVLSDVMSSINNRRPYSESPRNTQTLTFDAPLVDDCKLTLRDSLRDNIVLASPGSSPRGDANVIPSSQSCNGDLADRLQHLKVEGDNHMSDIISVYELKLKAQKTKEAHLDDLVQAKTMALSQADRLIHQYKSRLAQVDSESQKLRSIVHESERRSESYREKMNECW</sequence>
<evidence type="ECO:0000256" key="1">
    <source>
        <dbReference type="SAM" id="SignalP"/>
    </source>
</evidence>
<dbReference type="InterPro" id="IPR016024">
    <property type="entry name" value="ARM-type_fold"/>
</dbReference>
<accession>A0A7J7K707</accession>
<dbReference type="Proteomes" id="UP000593567">
    <property type="component" value="Unassembled WGS sequence"/>
</dbReference>
<dbReference type="OrthoDB" id="6280976at2759"/>
<dbReference type="PANTHER" id="PTHR23161">
    <property type="entry name" value="PROTEIN CIP2A"/>
    <property type="match status" value="1"/>
</dbReference>
<gene>
    <name evidence="3" type="ORF">EB796_007716</name>
</gene>
<feature type="signal peptide" evidence="1">
    <location>
        <begin position="1"/>
        <end position="23"/>
    </location>
</feature>
<organism evidence="3 4">
    <name type="scientific">Bugula neritina</name>
    <name type="common">Brown bryozoan</name>
    <name type="synonym">Sertularia neritina</name>
    <dbReference type="NCBI Taxonomy" id="10212"/>
    <lineage>
        <taxon>Eukaryota</taxon>
        <taxon>Metazoa</taxon>
        <taxon>Spiralia</taxon>
        <taxon>Lophotrochozoa</taxon>
        <taxon>Bryozoa</taxon>
        <taxon>Gymnolaemata</taxon>
        <taxon>Cheilostomatida</taxon>
        <taxon>Flustrina</taxon>
        <taxon>Buguloidea</taxon>
        <taxon>Bugulidae</taxon>
        <taxon>Bugula</taxon>
    </lineage>
</organism>
<dbReference type="EMBL" id="VXIV02001190">
    <property type="protein sequence ID" value="KAF6033975.1"/>
    <property type="molecule type" value="Genomic_DNA"/>
</dbReference>
<keyword evidence="1" id="KW-0732">Signal</keyword>